<dbReference type="InterPro" id="IPR030972">
    <property type="entry name" value="UrcA_uranyl"/>
</dbReference>
<comment type="caution">
    <text evidence="1">The sequence shown here is derived from an EMBL/GenBank/DDBJ whole genome shotgun (WGS) entry which is preliminary data.</text>
</comment>
<protein>
    <submittedName>
        <fullName evidence="1">UrcA family protein</fullName>
    </submittedName>
</protein>
<gene>
    <name evidence="1" type="ORF">J2X06_000485</name>
</gene>
<accession>A0ABU1W6S7</accession>
<proteinExistence type="predicted"/>
<dbReference type="EMBL" id="JAVDVY010000001">
    <property type="protein sequence ID" value="MDR7133301.1"/>
    <property type="molecule type" value="Genomic_DNA"/>
</dbReference>
<name>A0ABU1W6S7_9GAMM</name>
<sequence>MAEKKAQVSYSDLDLTRTADLYALEDRVGKAAAQVCDELAQEFPDGEPAVSVCTRRATDDAMAQLRRLGRATVAAKP</sequence>
<evidence type="ECO:0000313" key="2">
    <source>
        <dbReference type="Proteomes" id="UP001251524"/>
    </source>
</evidence>
<reference evidence="1 2" key="1">
    <citation type="submission" date="2023-07" db="EMBL/GenBank/DDBJ databases">
        <title>Sorghum-associated microbial communities from plants grown in Nebraska, USA.</title>
        <authorList>
            <person name="Schachtman D."/>
        </authorList>
    </citation>
    <scope>NUCLEOTIDE SEQUENCE [LARGE SCALE GENOMIC DNA]</scope>
    <source>
        <strain evidence="1 2">BE198</strain>
    </source>
</reference>
<dbReference type="NCBIfam" id="TIGR04433">
    <property type="entry name" value="UrcA_uranyl"/>
    <property type="match status" value="1"/>
</dbReference>
<organism evidence="1 2">
    <name type="scientific">Lysobacter niastensis</name>
    <dbReference type="NCBI Taxonomy" id="380629"/>
    <lineage>
        <taxon>Bacteria</taxon>
        <taxon>Pseudomonadati</taxon>
        <taxon>Pseudomonadota</taxon>
        <taxon>Gammaproteobacteria</taxon>
        <taxon>Lysobacterales</taxon>
        <taxon>Lysobacteraceae</taxon>
        <taxon>Lysobacter</taxon>
    </lineage>
</organism>
<dbReference type="Proteomes" id="UP001251524">
    <property type="component" value="Unassembled WGS sequence"/>
</dbReference>
<evidence type="ECO:0000313" key="1">
    <source>
        <dbReference type="EMBL" id="MDR7133301.1"/>
    </source>
</evidence>
<keyword evidence="2" id="KW-1185">Reference proteome</keyword>